<organism evidence="2 3">
    <name type="scientific">Rhizopus oryzae</name>
    <name type="common">Mucormycosis agent</name>
    <name type="synonym">Rhizopus arrhizus var. delemar</name>
    <dbReference type="NCBI Taxonomy" id="64495"/>
    <lineage>
        <taxon>Eukaryota</taxon>
        <taxon>Fungi</taxon>
        <taxon>Fungi incertae sedis</taxon>
        <taxon>Mucoromycota</taxon>
        <taxon>Mucoromycotina</taxon>
        <taxon>Mucoromycetes</taxon>
        <taxon>Mucorales</taxon>
        <taxon>Mucorineae</taxon>
        <taxon>Rhizopodaceae</taxon>
        <taxon>Rhizopus</taxon>
    </lineage>
</organism>
<comment type="caution">
    <text evidence="2">The sequence shown here is derived from an EMBL/GenBank/DDBJ whole genome shotgun (WGS) entry which is preliminary data.</text>
</comment>
<reference evidence="2" key="1">
    <citation type="journal article" date="2020" name="Microb. Genom.">
        <title>Genetic diversity of clinical and environmental Mucorales isolates obtained from an investigation of mucormycosis cases among solid organ transplant recipients.</title>
        <authorList>
            <person name="Nguyen M.H."/>
            <person name="Kaul D."/>
            <person name="Muto C."/>
            <person name="Cheng S.J."/>
            <person name="Richter R.A."/>
            <person name="Bruno V.M."/>
            <person name="Liu G."/>
            <person name="Beyhan S."/>
            <person name="Sundermann A.J."/>
            <person name="Mounaud S."/>
            <person name="Pasculle A.W."/>
            <person name="Nierman W.C."/>
            <person name="Driscoll E."/>
            <person name="Cumbie R."/>
            <person name="Clancy C.J."/>
            <person name="Dupont C.L."/>
        </authorList>
    </citation>
    <scope>NUCLEOTIDE SEQUENCE</scope>
    <source>
        <strain evidence="2">GL16</strain>
    </source>
</reference>
<dbReference type="InterPro" id="IPR036047">
    <property type="entry name" value="F-box-like_dom_sf"/>
</dbReference>
<dbReference type="PROSITE" id="PS50181">
    <property type="entry name" value="FBOX"/>
    <property type="match status" value="1"/>
</dbReference>
<dbReference type="InterPro" id="IPR001810">
    <property type="entry name" value="F-box_dom"/>
</dbReference>
<dbReference type="EMBL" id="JAANIT010003397">
    <property type="protein sequence ID" value="KAG1534198.1"/>
    <property type="molecule type" value="Genomic_DNA"/>
</dbReference>
<evidence type="ECO:0000259" key="1">
    <source>
        <dbReference type="PROSITE" id="PS50181"/>
    </source>
</evidence>
<feature type="domain" description="F-box" evidence="1">
    <location>
        <begin position="4"/>
        <end position="49"/>
    </location>
</feature>
<dbReference type="AlphaFoldDB" id="A0A9P7C419"/>
<protein>
    <recommendedName>
        <fullName evidence="1">F-box domain-containing protein</fullName>
    </recommendedName>
</protein>
<gene>
    <name evidence="2" type="ORF">G6F51_012233</name>
</gene>
<dbReference type="Proteomes" id="UP000717996">
    <property type="component" value="Unassembled WGS sequence"/>
</dbReference>
<evidence type="ECO:0000313" key="3">
    <source>
        <dbReference type="Proteomes" id="UP000717996"/>
    </source>
</evidence>
<proteinExistence type="predicted"/>
<sequence>MKKTSILERLPTDVLIQVLDYLDQHSQFQMCLASKPLSETCIRTMWHTPTCTTVTAFNALMSTIGTRDCNLYYPYKSFIVGLCLSFHTPQTVLVLNTILPAISLKKIWIENVQSISQTFVDKILCISDKLYMVHFSKCTSDTLTTFFTVLKRYGPHQGIEKIMICDCCVADQIVYQMVVATPMLQHFEYYRSGIISDCAIKLIVEHCRFIQVLIFTLPLNIVQANTVTYESLELLAQSKYLKVLICKGQVRISRKEYKNWLYRCLPSLEYCDLSFDL</sequence>
<dbReference type="OrthoDB" id="550575at2759"/>
<dbReference type="SUPFAM" id="SSF81383">
    <property type="entry name" value="F-box domain"/>
    <property type="match status" value="1"/>
</dbReference>
<accession>A0A9P7C419</accession>
<name>A0A9P7C419_RHIOR</name>
<evidence type="ECO:0000313" key="2">
    <source>
        <dbReference type="EMBL" id="KAG1534198.1"/>
    </source>
</evidence>